<dbReference type="Proteomes" id="UP000828048">
    <property type="component" value="Chromosome 7"/>
</dbReference>
<keyword evidence="2" id="KW-1185">Reference proteome</keyword>
<reference evidence="1 2" key="1">
    <citation type="journal article" date="2021" name="Hortic Res">
        <title>High-quality reference genome and annotation aids understanding of berry development for evergreen blueberry (Vaccinium darrowii).</title>
        <authorList>
            <person name="Yu J."/>
            <person name="Hulse-Kemp A.M."/>
            <person name="Babiker E."/>
            <person name="Staton M."/>
        </authorList>
    </citation>
    <scope>NUCLEOTIDE SEQUENCE [LARGE SCALE GENOMIC DNA]</scope>
    <source>
        <strain evidence="2">cv. NJ 8807/NJ 8810</strain>
        <tissue evidence="1">Young leaf</tissue>
    </source>
</reference>
<proteinExistence type="predicted"/>
<name>A0ACB7Y8Q8_9ERIC</name>
<organism evidence="1 2">
    <name type="scientific">Vaccinium darrowii</name>
    <dbReference type="NCBI Taxonomy" id="229202"/>
    <lineage>
        <taxon>Eukaryota</taxon>
        <taxon>Viridiplantae</taxon>
        <taxon>Streptophyta</taxon>
        <taxon>Embryophyta</taxon>
        <taxon>Tracheophyta</taxon>
        <taxon>Spermatophyta</taxon>
        <taxon>Magnoliopsida</taxon>
        <taxon>eudicotyledons</taxon>
        <taxon>Gunneridae</taxon>
        <taxon>Pentapetalae</taxon>
        <taxon>asterids</taxon>
        <taxon>Ericales</taxon>
        <taxon>Ericaceae</taxon>
        <taxon>Vaccinioideae</taxon>
        <taxon>Vaccinieae</taxon>
        <taxon>Vaccinium</taxon>
    </lineage>
</organism>
<protein>
    <submittedName>
        <fullName evidence="1">Uncharacterized protein</fullName>
    </submittedName>
</protein>
<gene>
    <name evidence="1" type="ORF">Vadar_024049</name>
</gene>
<comment type="caution">
    <text evidence="1">The sequence shown here is derived from an EMBL/GenBank/DDBJ whole genome shotgun (WGS) entry which is preliminary data.</text>
</comment>
<evidence type="ECO:0000313" key="2">
    <source>
        <dbReference type="Proteomes" id="UP000828048"/>
    </source>
</evidence>
<dbReference type="EMBL" id="CM037157">
    <property type="protein sequence ID" value="KAH7849860.1"/>
    <property type="molecule type" value="Genomic_DNA"/>
</dbReference>
<evidence type="ECO:0000313" key="1">
    <source>
        <dbReference type="EMBL" id="KAH7849860.1"/>
    </source>
</evidence>
<accession>A0ACB7Y8Q8</accession>
<sequence length="223" mass="24358">MEVETGEDCNGENSNSVHGLDSWVEDSKGPYLVTHRGQENGSKTHDNNQSLANPATIEHVQNSERVWRDWGPVLFGFWMVGEFLCLLSPRTALRMMKMIVKHFAAVGLLFGVITATFSDSILLYLVMLNSAVKVANSFVRNIVVEFGLPTAAATELRLMKFLGCYCTDGVFFNNCELRSLVIVDKGMLGSDSSTTNYPGKIPSGADLPSDVAKEKHPASGVPP</sequence>